<evidence type="ECO:0008006" key="3">
    <source>
        <dbReference type="Google" id="ProtNLM"/>
    </source>
</evidence>
<dbReference type="SUPFAM" id="SSF50156">
    <property type="entry name" value="PDZ domain-like"/>
    <property type="match status" value="1"/>
</dbReference>
<gene>
    <name evidence="2" type="ORF">ALAG00032_LOCUS10777</name>
</gene>
<proteinExistence type="predicted"/>
<dbReference type="Gene3D" id="2.30.29.30">
    <property type="entry name" value="Pleckstrin-homology domain (PH domain)/Phosphotyrosine-binding domain (PTB)"/>
    <property type="match status" value="1"/>
</dbReference>
<feature type="region of interest" description="Disordered" evidence="1">
    <location>
        <begin position="653"/>
        <end position="698"/>
    </location>
</feature>
<sequence>MNKKKRDELQKMYQDLVDQGEILGDWDKVECEAEESTWSSYFFGGGGGGGYVASSSSKISQNEDKNGGGARYERYVASSSNRDKRRRATKNSSLALDENKLTLLSKDEKNGYWGNYDITTSLKPNLLNTEERDAAIIIRNAIRRYLAIRRIEGEKNIDEQIIFLREVTKIQKHARRILAQKLKDKTRLIRFKEQEAWKEYKEFLATLLSIGIPVLRWKHSANATHKIIFKVDKSRRNIVLRPEVAGGIMNKSKTFLLKDVFNVTKGYNSPFLRDLKTQVNPEKHLSLILRDSRRKGKETSIDLVFDTGEESDEGRVERDKFYANFRKLLDELEGDNAFFFSINGQYGRVSRSVFDRWERITLKSPSWRDQTQTSLLMHQQQGEKTKSNNGVPLVARYNPVTHALYDPLPLDPMEKPQNCKPLTEQLIYRSLDTHEELVLGSTLSGENNDDPTWKPQDLVAARWFSETIEIDYKDFLNVHRDDQGRPVPPKRLKERYFLQLCALPGVDVTSYLTGFANSDDENTTDAFDKEKLKELPRLPDGRYELQPQTLMSLPISKRLSHQRHESSLAIAQQPILIPAAALLPYFRKQVEKQFGELGIHGWRNVSTGEFEFDDENWYLLEDYALKNGGPKARAIARALISIKANDGIDSTRIKSDEEAADEDSTEQATTTIDAPSQDYQHKKRRRKKENAKKNINPARQIGKQRRELLRCLYGGDVSGQKNRERMYTSAIMTYNSSMKMKFEETQRKLTREATERKRLREKNLNQNAKLAGIKPNQKEEVISEDMLKSEEKTIATDGLPTFLSNSSSTKLMEEIHEDEFSPRHQKRQRVTSNLFRSHASVEMRRIIENKRVPTHNDDGFRFEIIILEKQKKPRKRHHEAVAKVLDSPVGLEVIKLDSLTSGSHDRSITFGHLTYPVALYIMGLADDTVPTVEIAYSNGNIRKGDIIVGVNRVFPNSAEDLTHLMKNSSTKRTLTLLRLTDPPDLNRILHNKKIISV</sequence>
<name>A0A7S3K141_9STRA</name>
<feature type="compositionally biased region" description="Basic residues" evidence="1">
    <location>
        <begin position="681"/>
        <end position="690"/>
    </location>
</feature>
<accession>A0A7S3K141</accession>
<protein>
    <recommendedName>
        <fullName evidence="3">PDZ domain-containing protein</fullName>
    </recommendedName>
</protein>
<evidence type="ECO:0000256" key="1">
    <source>
        <dbReference type="SAM" id="MobiDB-lite"/>
    </source>
</evidence>
<dbReference type="EMBL" id="HBIJ01016159">
    <property type="protein sequence ID" value="CAE0370013.1"/>
    <property type="molecule type" value="Transcribed_RNA"/>
</dbReference>
<reference evidence="2" key="1">
    <citation type="submission" date="2021-01" db="EMBL/GenBank/DDBJ databases">
        <authorList>
            <person name="Corre E."/>
            <person name="Pelletier E."/>
            <person name="Niang G."/>
            <person name="Scheremetjew M."/>
            <person name="Finn R."/>
            <person name="Kale V."/>
            <person name="Holt S."/>
            <person name="Cochrane G."/>
            <person name="Meng A."/>
            <person name="Brown T."/>
            <person name="Cohen L."/>
        </authorList>
    </citation>
    <scope>NUCLEOTIDE SEQUENCE</scope>
    <source>
        <strain evidence="2">CCMP1510</strain>
    </source>
</reference>
<dbReference type="InterPro" id="IPR036034">
    <property type="entry name" value="PDZ_sf"/>
</dbReference>
<dbReference type="AlphaFoldDB" id="A0A7S3K141"/>
<evidence type="ECO:0000313" key="2">
    <source>
        <dbReference type="EMBL" id="CAE0370013.1"/>
    </source>
</evidence>
<organism evidence="2">
    <name type="scientific">Aureoumbra lagunensis</name>
    <dbReference type="NCBI Taxonomy" id="44058"/>
    <lineage>
        <taxon>Eukaryota</taxon>
        <taxon>Sar</taxon>
        <taxon>Stramenopiles</taxon>
        <taxon>Ochrophyta</taxon>
        <taxon>Pelagophyceae</taxon>
        <taxon>Pelagomonadales</taxon>
        <taxon>Aureoumbra</taxon>
    </lineage>
</organism>
<dbReference type="InterPro" id="IPR011993">
    <property type="entry name" value="PH-like_dom_sf"/>
</dbReference>